<proteinExistence type="predicted"/>
<dbReference type="EMBL" id="WKFB01000728">
    <property type="protein sequence ID" value="KAF6718530.1"/>
    <property type="molecule type" value="Genomic_DNA"/>
</dbReference>
<evidence type="ECO:0000313" key="1">
    <source>
        <dbReference type="EMBL" id="KAF6718530.1"/>
    </source>
</evidence>
<sequence>MGRGAARLEILPSSSNALCRLGVTDAQKLQGTIRLVSILNPVDGRRFCFPAPARPPPECKRVRADTRGAKACPVRKGRAFACSTLKGNLCHPFLKAPVSPDGWNELRDLESWGRAWTPGPSPWTKTN</sequence>
<accession>A0A834C1F3</accession>
<protein>
    <submittedName>
        <fullName evidence="1">Uncharacterized protein</fullName>
    </submittedName>
</protein>
<comment type="caution">
    <text evidence="1">The sequence shown here is derived from an EMBL/GenBank/DDBJ whole genome shotgun (WGS) entry which is preliminary data.</text>
</comment>
<dbReference type="Proteomes" id="UP000646548">
    <property type="component" value="Unassembled WGS sequence"/>
</dbReference>
<dbReference type="AlphaFoldDB" id="A0A834C1F3"/>
<gene>
    <name evidence="1" type="ORF">FQA47_024675</name>
</gene>
<organism evidence="1 2">
    <name type="scientific">Oryzias melastigma</name>
    <name type="common">Marine medaka</name>
    <dbReference type="NCBI Taxonomy" id="30732"/>
    <lineage>
        <taxon>Eukaryota</taxon>
        <taxon>Metazoa</taxon>
        <taxon>Chordata</taxon>
        <taxon>Craniata</taxon>
        <taxon>Vertebrata</taxon>
        <taxon>Euteleostomi</taxon>
        <taxon>Actinopterygii</taxon>
        <taxon>Neopterygii</taxon>
        <taxon>Teleostei</taxon>
        <taxon>Neoteleostei</taxon>
        <taxon>Acanthomorphata</taxon>
        <taxon>Ovalentaria</taxon>
        <taxon>Atherinomorphae</taxon>
        <taxon>Beloniformes</taxon>
        <taxon>Adrianichthyidae</taxon>
        <taxon>Oryziinae</taxon>
        <taxon>Oryzias</taxon>
    </lineage>
</organism>
<name>A0A834C1F3_ORYME</name>
<evidence type="ECO:0000313" key="2">
    <source>
        <dbReference type="Proteomes" id="UP000646548"/>
    </source>
</evidence>
<reference evidence="1" key="1">
    <citation type="journal article" name="BMC Genomics">
        <title>Long-read sequencing and de novo genome assembly of marine medaka (Oryzias melastigma).</title>
        <authorList>
            <person name="Liang P."/>
            <person name="Saqib H.S.A."/>
            <person name="Ni X."/>
            <person name="Shen Y."/>
        </authorList>
    </citation>
    <scope>NUCLEOTIDE SEQUENCE</scope>
    <source>
        <strain evidence="1">Bigg-433</strain>
    </source>
</reference>